<name>A0A9Q0KVT4_9MAGN</name>
<dbReference type="AlphaFoldDB" id="A0A9Q0KVT4"/>
<dbReference type="Pfam" id="PF02519">
    <property type="entry name" value="Auxin_inducible"/>
    <property type="match status" value="1"/>
</dbReference>
<evidence type="ECO:0000256" key="1">
    <source>
        <dbReference type="ARBA" id="ARBA00006974"/>
    </source>
</evidence>
<dbReference type="PANTHER" id="PTHR31374:SF16">
    <property type="entry name" value="AUXIN-RESPONSIVE FAMILY PROTEIN"/>
    <property type="match status" value="1"/>
</dbReference>
<dbReference type="Proteomes" id="UP001141806">
    <property type="component" value="Unassembled WGS sequence"/>
</dbReference>
<protein>
    <submittedName>
        <fullName evidence="2">Uncharacterized protein</fullName>
    </submittedName>
</protein>
<keyword evidence="3" id="KW-1185">Reference proteome</keyword>
<dbReference type="InterPro" id="IPR003676">
    <property type="entry name" value="SAUR_fam"/>
</dbReference>
<comment type="similarity">
    <text evidence="1">Belongs to the ARG7 family.</text>
</comment>
<evidence type="ECO:0000313" key="3">
    <source>
        <dbReference type="Proteomes" id="UP001141806"/>
    </source>
</evidence>
<comment type="caution">
    <text evidence="2">The sequence shown here is derived from an EMBL/GenBank/DDBJ whole genome shotgun (WGS) entry which is preliminary data.</text>
</comment>
<dbReference type="OrthoDB" id="1930622at2759"/>
<dbReference type="GO" id="GO:0009733">
    <property type="term" value="P:response to auxin"/>
    <property type="evidence" value="ECO:0007669"/>
    <property type="project" value="InterPro"/>
</dbReference>
<reference evidence="2" key="1">
    <citation type="journal article" date="2023" name="Plant J.">
        <title>The genome of the king protea, Protea cynaroides.</title>
        <authorList>
            <person name="Chang J."/>
            <person name="Duong T.A."/>
            <person name="Schoeman C."/>
            <person name="Ma X."/>
            <person name="Roodt D."/>
            <person name="Barker N."/>
            <person name="Li Z."/>
            <person name="Van de Peer Y."/>
            <person name="Mizrachi E."/>
        </authorList>
    </citation>
    <scope>NUCLEOTIDE SEQUENCE</scope>
    <source>
        <tissue evidence="2">Young leaves</tissue>
    </source>
</reference>
<dbReference type="PANTHER" id="PTHR31374">
    <property type="entry name" value="AUXIN-INDUCED PROTEIN-LIKE-RELATED"/>
    <property type="match status" value="1"/>
</dbReference>
<sequence>MAKPRPISRKKNGIVTLKFVVKKLQKISFSVLSRKPASVLDEVEEISESSSVPEDVKEGHFAVIAQDDHGQPKRLVVALSYLKHPAFIRLLELAAEEFGFVQEGALTIPCRSTELERILAADDAEN</sequence>
<accession>A0A9Q0KVT4</accession>
<gene>
    <name evidence="2" type="ORF">NE237_008407</name>
</gene>
<evidence type="ECO:0000313" key="2">
    <source>
        <dbReference type="EMBL" id="KAJ4977627.1"/>
    </source>
</evidence>
<dbReference type="EMBL" id="JAMYWD010000002">
    <property type="protein sequence ID" value="KAJ4977627.1"/>
    <property type="molecule type" value="Genomic_DNA"/>
</dbReference>
<organism evidence="2 3">
    <name type="scientific">Protea cynaroides</name>
    <dbReference type="NCBI Taxonomy" id="273540"/>
    <lineage>
        <taxon>Eukaryota</taxon>
        <taxon>Viridiplantae</taxon>
        <taxon>Streptophyta</taxon>
        <taxon>Embryophyta</taxon>
        <taxon>Tracheophyta</taxon>
        <taxon>Spermatophyta</taxon>
        <taxon>Magnoliopsida</taxon>
        <taxon>Proteales</taxon>
        <taxon>Proteaceae</taxon>
        <taxon>Protea</taxon>
    </lineage>
</organism>
<proteinExistence type="inferred from homology"/>